<evidence type="ECO:0000256" key="2">
    <source>
        <dbReference type="ARBA" id="ARBA00006665"/>
    </source>
</evidence>
<evidence type="ECO:0000256" key="6">
    <source>
        <dbReference type="SAM" id="MobiDB-lite"/>
    </source>
</evidence>
<keyword evidence="4 7" id="KW-1133">Transmembrane helix</keyword>
<accession>A0A1D2VEC3</accession>
<feature type="transmembrane region" description="Helical" evidence="7">
    <location>
        <begin position="446"/>
        <end position="471"/>
    </location>
</feature>
<evidence type="ECO:0000256" key="7">
    <source>
        <dbReference type="SAM" id="Phobius"/>
    </source>
</evidence>
<organism evidence="8 9">
    <name type="scientific">Ascoidea rubescens DSM 1968</name>
    <dbReference type="NCBI Taxonomy" id="1344418"/>
    <lineage>
        <taxon>Eukaryota</taxon>
        <taxon>Fungi</taxon>
        <taxon>Dikarya</taxon>
        <taxon>Ascomycota</taxon>
        <taxon>Saccharomycotina</taxon>
        <taxon>Saccharomycetes</taxon>
        <taxon>Ascoideaceae</taxon>
        <taxon>Ascoidea</taxon>
    </lineage>
</organism>
<dbReference type="GO" id="GO:0005768">
    <property type="term" value="C:endosome"/>
    <property type="evidence" value="ECO:0007669"/>
    <property type="project" value="EnsemblFungi"/>
</dbReference>
<dbReference type="PANTHER" id="PTHR10383:SF9">
    <property type="entry name" value="SERINE INCORPORATOR, ISOFORM F"/>
    <property type="match status" value="1"/>
</dbReference>
<proteinExistence type="inferred from homology"/>
<dbReference type="AlphaFoldDB" id="A0A1D2VEC3"/>
<feature type="transmembrane region" description="Helical" evidence="7">
    <location>
        <begin position="157"/>
        <end position="179"/>
    </location>
</feature>
<protein>
    <submittedName>
        <fullName evidence="8">Membrane protein TMS1</fullName>
    </submittedName>
</protein>
<dbReference type="EMBL" id="KV454484">
    <property type="protein sequence ID" value="ODV59986.1"/>
    <property type="molecule type" value="Genomic_DNA"/>
</dbReference>
<feature type="transmembrane region" description="Helical" evidence="7">
    <location>
        <begin position="266"/>
        <end position="284"/>
    </location>
</feature>
<feature type="transmembrane region" description="Helical" evidence="7">
    <location>
        <begin position="18"/>
        <end position="38"/>
    </location>
</feature>
<evidence type="ECO:0000256" key="4">
    <source>
        <dbReference type="ARBA" id="ARBA00022989"/>
    </source>
</evidence>
<feature type="transmembrane region" description="Helical" evidence="7">
    <location>
        <begin position="200"/>
        <end position="227"/>
    </location>
</feature>
<dbReference type="GeneID" id="30964705"/>
<feature type="transmembrane region" description="Helical" evidence="7">
    <location>
        <begin position="133"/>
        <end position="151"/>
    </location>
</feature>
<dbReference type="InterPro" id="IPR005016">
    <property type="entry name" value="TDE1/TMS"/>
</dbReference>
<dbReference type="GO" id="GO:0000329">
    <property type="term" value="C:fungal-type vacuole membrane"/>
    <property type="evidence" value="ECO:0007669"/>
    <property type="project" value="EnsemblFungi"/>
</dbReference>
<keyword evidence="5 7" id="KW-0472">Membrane</keyword>
<dbReference type="RefSeq" id="XP_020046293.1">
    <property type="nucleotide sequence ID" value="XM_020191069.1"/>
</dbReference>
<feature type="transmembrane region" description="Helical" evidence="7">
    <location>
        <begin position="304"/>
        <end position="323"/>
    </location>
</feature>
<reference evidence="9" key="1">
    <citation type="submission" date="2016-05" db="EMBL/GenBank/DDBJ databases">
        <title>Comparative genomics of biotechnologically important yeasts.</title>
        <authorList>
            <consortium name="DOE Joint Genome Institute"/>
            <person name="Riley R."/>
            <person name="Haridas S."/>
            <person name="Wolfe K.H."/>
            <person name="Lopes M.R."/>
            <person name="Hittinger C.T."/>
            <person name="Goker M."/>
            <person name="Salamov A."/>
            <person name="Wisecaver J."/>
            <person name="Long T.M."/>
            <person name="Aerts A.L."/>
            <person name="Barry K."/>
            <person name="Choi C."/>
            <person name="Clum A."/>
            <person name="Coughlan A.Y."/>
            <person name="Deshpande S."/>
            <person name="Douglass A.P."/>
            <person name="Hanson S.J."/>
            <person name="Klenk H.-P."/>
            <person name="Labutti K."/>
            <person name="Lapidus A."/>
            <person name="Lindquist E."/>
            <person name="Lipzen A."/>
            <person name="Meier-Kolthoff J.P."/>
            <person name="Ohm R.A."/>
            <person name="Otillar R.P."/>
            <person name="Pangilinan J."/>
            <person name="Peng Y."/>
            <person name="Rokas A."/>
            <person name="Rosa C.A."/>
            <person name="Scheuner C."/>
            <person name="Sibirny A.A."/>
            <person name="Slot J.C."/>
            <person name="Stielow J.B."/>
            <person name="Sun H."/>
            <person name="Kurtzman C.P."/>
            <person name="Blackwell M."/>
            <person name="Grigoriev I.V."/>
            <person name="Jeffries T.W."/>
        </authorList>
    </citation>
    <scope>NUCLEOTIDE SEQUENCE [LARGE SCALE GENOMIC DNA]</scope>
    <source>
        <strain evidence="9">DSM 1968</strain>
    </source>
</reference>
<dbReference type="InParanoid" id="A0A1D2VEC3"/>
<evidence type="ECO:0000256" key="1">
    <source>
        <dbReference type="ARBA" id="ARBA00004141"/>
    </source>
</evidence>
<dbReference type="Pfam" id="PF03348">
    <property type="entry name" value="Serinc"/>
    <property type="match status" value="1"/>
</dbReference>
<dbReference type="FunCoup" id="A0A1D2VEC3">
    <property type="interactions" value="518"/>
</dbReference>
<sequence>MGAVVSIPLIPVQMAGSWIASCCGAAVFSACCGSCCSLKPFKSSIITRITYAIILLLNCTLSWMMLSKWIVKQLEKITLGLVKFESSSSFFHVHRINFALGLLHFILALLVINVKSTSNPRSIIQNGIWPIKLVTWWVFIIVSFLIPNSFFEFYGNYVSIIGSSIFNLIGLILLVDFAHEWTEVCIEHVENDEDSRSVDLWKYILVGGTLLMYISTIVLTILMFIFFTDKGCSMNQTAISLNLVLAFIVSFISVNPTIQEHNPNSGLGQAGMVCIYCTYLVLSACSSEPDDMLCNPLIRSRGTRTMSIVIGALFTFVAIAYTTTRAAANSVFSHSNSNHYSHELYDPIISTEPTSRNQTRIEAIRQAVAEGSLPESALDDPSWLINTDDDDDSDRYHDEEKSSTKYNYTIFHIIFLLATQWIATLLTMNVQQDDLGDFVPVGRTYFYSMVKISCALISYLLYTWSLIAPVLMPDRFGVSI</sequence>
<dbReference type="STRING" id="1344418.A0A1D2VEC3"/>
<dbReference type="OrthoDB" id="5963193at2759"/>
<evidence type="ECO:0000313" key="9">
    <source>
        <dbReference type="Proteomes" id="UP000095038"/>
    </source>
</evidence>
<evidence type="ECO:0000256" key="3">
    <source>
        <dbReference type="ARBA" id="ARBA00022692"/>
    </source>
</evidence>
<dbReference type="Proteomes" id="UP000095038">
    <property type="component" value="Unassembled WGS sequence"/>
</dbReference>
<comment type="subcellular location">
    <subcellularLocation>
        <location evidence="1">Membrane</location>
        <topology evidence="1">Multi-pass membrane protein</topology>
    </subcellularLocation>
</comment>
<dbReference type="PANTHER" id="PTHR10383">
    <property type="entry name" value="SERINE INCORPORATOR"/>
    <property type="match status" value="1"/>
</dbReference>
<evidence type="ECO:0000256" key="5">
    <source>
        <dbReference type="ARBA" id="ARBA00023136"/>
    </source>
</evidence>
<comment type="similarity">
    <text evidence="2">Belongs to the TDE1 family.</text>
</comment>
<keyword evidence="9" id="KW-1185">Reference proteome</keyword>
<name>A0A1D2VEC3_9ASCO</name>
<feature type="transmembrane region" description="Helical" evidence="7">
    <location>
        <begin position="50"/>
        <end position="71"/>
    </location>
</feature>
<evidence type="ECO:0000313" key="8">
    <source>
        <dbReference type="EMBL" id="ODV59986.1"/>
    </source>
</evidence>
<keyword evidence="3 7" id="KW-0812">Transmembrane</keyword>
<feature type="transmembrane region" description="Helical" evidence="7">
    <location>
        <begin position="406"/>
        <end position="426"/>
    </location>
</feature>
<gene>
    <name evidence="8" type="ORF">ASCRUDRAFT_48653</name>
</gene>
<feature type="transmembrane region" description="Helical" evidence="7">
    <location>
        <begin position="91"/>
        <end position="112"/>
    </location>
</feature>
<feature type="transmembrane region" description="Helical" evidence="7">
    <location>
        <begin position="233"/>
        <end position="254"/>
    </location>
</feature>
<dbReference type="GO" id="GO:0045121">
    <property type="term" value="C:membrane raft"/>
    <property type="evidence" value="ECO:0007669"/>
    <property type="project" value="EnsemblFungi"/>
</dbReference>
<feature type="region of interest" description="Disordered" evidence="6">
    <location>
        <begin position="372"/>
        <end position="398"/>
    </location>
</feature>